<dbReference type="Proteomes" id="UP001642409">
    <property type="component" value="Unassembled WGS sequence"/>
</dbReference>
<accession>A0AA86QV69</accession>
<name>A0AA86QV69_9EUKA</name>
<dbReference type="EMBL" id="CATOUU010000927">
    <property type="protein sequence ID" value="CAI9959959.1"/>
    <property type="molecule type" value="Genomic_DNA"/>
</dbReference>
<comment type="caution">
    <text evidence="2">The sequence shown here is derived from an EMBL/GenBank/DDBJ whole genome shotgun (WGS) entry which is preliminary data.</text>
</comment>
<gene>
    <name evidence="2" type="ORF">HINF_LOCUS47604</name>
    <name evidence="3" type="ORF">HINF_LOCUS54406</name>
</gene>
<protein>
    <submittedName>
        <fullName evidence="3">Hypothetical_protein</fullName>
    </submittedName>
</protein>
<feature type="region of interest" description="Disordered" evidence="1">
    <location>
        <begin position="290"/>
        <end position="334"/>
    </location>
</feature>
<keyword evidence="4" id="KW-1185">Reference proteome</keyword>
<feature type="compositionally biased region" description="Polar residues" evidence="1">
    <location>
        <begin position="324"/>
        <end position="334"/>
    </location>
</feature>
<evidence type="ECO:0000313" key="4">
    <source>
        <dbReference type="Proteomes" id="UP001642409"/>
    </source>
</evidence>
<organism evidence="2">
    <name type="scientific">Hexamita inflata</name>
    <dbReference type="NCBI Taxonomy" id="28002"/>
    <lineage>
        <taxon>Eukaryota</taxon>
        <taxon>Metamonada</taxon>
        <taxon>Diplomonadida</taxon>
        <taxon>Hexamitidae</taxon>
        <taxon>Hexamitinae</taxon>
        <taxon>Hexamita</taxon>
    </lineage>
</organism>
<evidence type="ECO:0000256" key="1">
    <source>
        <dbReference type="SAM" id="MobiDB-lite"/>
    </source>
</evidence>
<feature type="compositionally biased region" description="Basic and acidic residues" evidence="1">
    <location>
        <begin position="298"/>
        <end position="313"/>
    </location>
</feature>
<reference evidence="2" key="1">
    <citation type="submission" date="2023-06" db="EMBL/GenBank/DDBJ databases">
        <authorList>
            <person name="Kurt Z."/>
        </authorList>
    </citation>
    <scope>NUCLEOTIDE SEQUENCE</scope>
</reference>
<evidence type="ECO:0000313" key="3">
    <source>
        <dbReference type="EMBL" id="CAL6070338.1"/>
    </source>
</evidence>
<sequence length="439" mass="49327">MAEYFRFRCALAFARIGSQSNVTPQSVFRDGRKAAALQERFGRCAAPAYPSKQQFHVFQATPLSLLFTFHSRYSIRYRTWTCIRPWMRNTTRIHTTLSSSTTTPASARGPTRVALFGPAGSTALCPRCNARPQLEFRPGTSLFARRYWGNLALISFPGLTDMLKFGPQSRTAQVACCSLQKKGTPPSQLDQLCTVRGLAACGIRELTTRIGLRLVATNFALFYALRRCPSLVIHYYPLDFCVLEKFSQAQNCLALMIRLQVPLQQPCYDFSFLQTLGFAELRACREARTLDNSPKHPSRQERRAVCTKDRDIVSPRQQRRPTRHSSFTEKNSNLRSLPRRRFTRMAGPSGRATLCSRHCSTRAAQSVQGHHRPARATTFVLLNAGAPPRLGVVVSLVNAIRQTVYTTNQERPCTTNCPIAKELLICCSVKHLGLVRFAC</sequence>
<dbReference type="AlphaFoldDB" id="A0AA86QV69"/>
<reference evidence="3 4" key="2">
    <citation type="submission" date="2024-07" db="EMBL/GenBank/DDBJ databases">
        <authorList>
            <person name="Akdeniz Z."/>
        </authorList>
    </citation>
    <scope>NUCLEOTIDE SEQUENCE [LARGE SCALE GENOMIC DNA]</scope>
</reference>
<dbReference type="EMBL" id="CAXDID020000283">
    <property type="protein sequence ID" value="CAL6070338.1"/>
    <property type="molecule type" value="Genomic_DNA"/>
</dbReference>
<proteinExistence type="predicted"/>
<evidence type="ECO:0000313" key="2">
    <source>
        <dbReference type="EMBL" id="CAI9959959.1"/>
    </source>
</evidence>